<dbReference type="FunFam" id="2.30.170.20:FF:000002">
    <property type="entry name" value="60S ribosomal protein L24"/>
    <property type="match status" value="1"/>
</dbReference>
<proteinExistence type="inferred from homology"/>
<sequence length="198" mass="22306">ETDALSCSGWLCRSRGTDGTITRAKSELRPRNLNRNQLNSAKVGVMKVETCAFSGYKIYPSKGKLYVQKDSKVYRFIRSKEESLHLHRKNPRKLSWTVVFRRVRRKGVTEEVAKKRSKKSVKAQRGIVGADLATILARRNQKPEVRTAQREEAVRKAKEEKKKKAEAAKKAATKAPMGKSTAPKVSKQQAKGSKPANR</sequence>
<keyword evidence="2" id="KW-0689">Ribosomal protein</keyword>
<dbReference type="SUPFAM" id="SSF57716">
    <property type="entry name" value="Glucocorticoid receptor-like (DNA-binding domain)"/>
    <property type="match status" value="1"/>
</dbReference>
<dbReference type="Gene3D" id="2.30.170.20">
    <property type="entry name" value="Ribosomal protein L24e"/>
    <property type="match status" value="1"/>
</dbReference>
<dbReference type="PANTHER" id="PTHR10792">
    <property type="entry name" value="60S RIBOSOMAL PROTEIN L24"/>
    <property type="match status" value="1"/>
</dbReference>
<gene>
    <name evidence="6" type="ORF">PSTT_11075</name>
</gene>
<reference evidence="6" key="1">
    <citation type="submission" date="2017-12" db="EMBL/GenBank/DDBJ databases">
        <title>Gene loss provides genomic basis for host adaptation in cereal stripe rust fungi.</title>
        <authorList>
            <person name="Xia C."/>
        </authorList>
    </citation>
    <scope>NUCLEOTIDE SEQUENCE [LARGE SCALE GENOMIC DNA]</scope>
    <source>
        <strain evidence="6">93-210</strain>
    </source>
</reference>
<dbReference type="GO" id="GO:0002181">
    <property type="term" value="P:cytoplasmic translation"/>
    <property type="evidence" value="ECO:0007669"/>
    <property type="project" value="TreeGrafter"/>
</dbReference>
<dbReference type="VEuPathDB" id="FungiDB:PSHT_13816"/>
<dbReference type="AlphaFoldDB" id="A0A2S4V1R4"/>
<dbReference type="GO" id="GO:0003729">
    <property type="term" value="F:mRNA binding"/>
    <property type="evidence" value="ECO:0007669"/>
    <property type="project" value="TreeGrafter"/>
</dbReference>
<feature type="non-terminal residue" evidence="6">
    <location>
        <position position="1"/>
    </location>
</feature>
<dbReference type="InterPro" id="IPR000988">
    <property type="entry name" value="Ribosomal_eL24-rel_N"/>
</dbReference>
<dbReference type="GO" id="GO:0022625">
    <property type="term" value="C:cytosolic large ribosomal subunit"/>
    <property type="evidence" value="ECO:0007669"/>
    <property type="project" value="TreeGrafter"/>
</dbReference>
<feature type="compositionally biased region" description="Basic and acidic residues" evidence="4">
    <location>
        <begin position="141"/>
        <end position="169"/>
    </location>
</feature>
<evidence type="ECO:0000313" key="6">
    <source>
        <dbReference type="EMBL" id="POW03453.1"/>
    </source>
</evidence>
<dbReference type="GO" id="GO:0003735">
    <property type="term" value="F:structural constituent of ribosome"/>
    <property type="evidence" value="ECO:0007669"/>
    <property type="project" value="InterPro"/>
</dbReference>
<dbReference type="EMBL" id="PKSL01000125">
    <property type="protein sequence ID" value="POW03453.1"/>
    <property type="molecule type" value="Genomic_DNA"/>
</dbReference>
<dbReference type="Pfam" id="PF01246">
    <property type="entry name" value="Ribosomal_L24e"/>
    <property type="match status" value="1"/>
</dbReference>
<name>A0A2S4V1R4_9BASI</name>
<evidence type="ECO:0000256" key="4">
    <source>
        <dbReference type="SAM" id="MobiDB-lite"/>
    </source>
</evidence>
<protein>
    <recommendedName>
        <fullName evidence="5">Large ribosomal subunit protein eL24-related N-terminal domain-containing protein</fullName>
    </recommendedName>
</protein>
<feature type="region of interest" description="Disordered" evidence="4">
    <location>
        <begin position="139"/>
        <end position="198"/>
    </location>
</feature>
<keyword evidence="7" id="KW-1185">Reference proteome</keyword>
<accession>A0A2S4V1R4</accession>
<dbReference type="InterPro" id="IPR038630">
    <property type="entry name" value="L24e/L24_sf"/>
</dbReference>
<dbReference type="Gene3D" id="6.10.250.1270">
    <property type="match status" value="1"/>
</dbReference>
<dbReference type="VEuPathDB" id="FungiDB:PSTT_11075"/>
<dbReference type="CDD" id="cd00472">
    <property type="entry name" value="Ribosomal_L24e_L24"/>
    <property type="match status" value="1"/>
</dbReference>
<dbReference type="PANTHER" id="PTHR10792:SF1">
    <property type="entry name" value="RIBOSOMAL PROTEIN L24"/>
    <property type="match status" value="1"/>
</dbReference>
<keyword evidence="3" id="KW-0687">Ribonucleoprotein</keyword>
<evidence type="ECO:0000313" key="7">
    <source>
        <dbReference type="Proteomes" id="UP000239156"/>
    </source>
</evidence>
<evidence type="ECO:0000256" key="2">
    <source>
        <dbReference type="ARBA" id="ARBA00022980"/>
    </source>
</evidence>
<feature type="domain" description="Large ribosomal subunit protein eL24-related N-terminal" evidence="5">
    <location>
        <begin position="46"/>
        <end position="111"/>
    </location>
</feature>
<organism evidence="6 7">
    <name type="scientific">Puccinia striiformis</name>
    <dbReference type="NCBI Taxonomy" id="27350"/>
    <lineage>
        <taxon>Eukaryota</taxon>
        <taxon>Fungi</taxon>
        <taxon>Dikarya</taxon>
        <taxon>Basidiomycota</taxon>
        <taxon>Pucciniomycotina</taxon>
        <taxon>Pucciniomycetes</taxon>
        <taxon>Pucciniales</taxon>
        <taxon>Pucciniaceae</taxon>
        <taxon>Puccinia</taxon>
    </lineage>
</organism>
<dbReference type="InterPro" id="IPR056366">
    <property type="entry name" value="Ribosomal_eL24"/>
</dbReference>
<comment type="similarity">
    <text evidence="1">Belongs to the eukaryotic ribosomal protein eL24 family.</text>
</comment>
<comment type="caution">
    <text evidence="6">The sequence shown here is derived from an EMBL/GenBank/DDBJ whole genome shotgun (WGS) entry which is preliminary data.</text>
</comment>
<evidence type="ECO:0000256" key="1">
    <source>
        <dbReference type="ARBA" id="ARBA00005647"/>
    </source>
</evidence>
<evidence type="ECO:0000259" key="5">
    <source>
        <dbReference type="Pfam" id="PF01246"/>
    </source>
</evidence>
<evidence type="ECO:0000256" key="3">
    <source>
        <dbReference type="ARBA" id="ARBA00023274"/>
    </source>
</evidence>
<dbReference type="Proteomes" id="UP000239156">
    <property type="component" value="Unassembled WGS sequence"/>
</dbReference>